<dbReference type="InParanoid" id="A0A7M7M6K2"/>
<evidence type="ECO:0000256" key="2">
    <source>
        <dbReference type="PROSITE-ProRule" id="PRU00176"/>
    </source>
</evidence>
<feature type="compositionally biased region" description="Basic and acidic residues" evidence="3">
    <location>
        <begin position="198"/>
        <end position="224"/>
    </location>
</feature>
<dbReference type="KEGG" id="nvi:100115497"/>
<dbReference type="InterPro" id="IPR035979">
    <property type="entry name" value="RBD_domain_sf"/>
</dbReference>
<keyword evidence="6" id="KW-1185">Reference proteome</keyword>
<accession>A0A7M7M6K2</accession>
<dbReference type="PANTHER" id="PTHR23236:SF2">
    <property type="entry name" value="EUKARYOTIC TRANSLATION INITIATION FACTOR 4B"/>
    <property type="match status" value="1"/>
</dbReference>
<dbReference type="SMART" id="SM00360">
    <property type="entry name" value="RRM"/>
    <property type="match status" value="1"/>
</dbReference>
<gene>
    <name evidence="5" type="primary">100115497</name>
</gene>
<dbReference type="Pfam" id="PF00076">
    <property type="entry name" value="RRM_1"/>
    <property type="match status" value="1"/>
</dbReference>
<feature type="compositionally biased region" description="Basic and acidic residues" evidence="3">
    <location>
        <begin position="457"/>
        <end position="480"/>
    </location>
</feature>
<feature type="compositionally biased region" description="Acidic residues" evidence="3">
    <location>
        <begin position="546"/>
        <end position="555"/>
    </location>
</feature>
<dbReference type="Gene3D" id="3.30.70.330">
    <property type="match status" value="1"/>
</dbReference>
<dbReference type="EnsemblMetazoa" id="XM_016983322">
    <property type="protein sequence ID" value="XP_016838811"/>
    <property type="gene ID" value="LOC100115497"/>
</dbReference>
<feature type="compositionally biased region" description="Basic and acidic residues" evidence="3">
    <location>
        <begin position="401"/>
        <end position="450"/>
    </location>
</feature>
<dbReference type="SUPFAM" id="SSF54928">
    <property type="entry name" value="RNA-binding domain, RBD"/>
    <property type="match status" value="1"/>
</dbReference>
<dbReference type="FunCoup" id="A0A7M7M6K2">
    <property type="interactions" value="1472"/>
</dbReference>
<keyword evidence="1 2" id="KW-0694">RNA-binding</keyword>
<feature type="compositionally biased region" description="Basic and acidic residues" evidence="3">
    <location>
        <begin position="158"/>
        <end position="188"/>
    </location>
</feature>
<feature type="region of interest" description="Disordered" evidence="3">
    <location>
        <begin position="151"/>
        <end position="555"/>
    </location>
</feature>
<feature type="domain" description="RRM" evidence="4">
    <location>
        <begin position="82"/>
        <end position="156"/>
    </location>
</feature>
<dbReference type="PANTHER" id="PTHR23236">
    <property type="entry name" value="EUKARYOTIC TRANSLATION INITIATION FACTOR 4B/4H"/>
    <property type="match status" value="1"/>
</dbReference>
<sequence>MSGKKGKKTKGKPISLQEFLGDTPVALPTLPKIKSWADSTEDDDDYGGYSSRPREPIILPTAPRSARDMSVNEENIPSSPPFVAYISNLPYDVEEEDLIEFFQDMKVSSMRLPKEGNKFRGYGYVQFEDRQSLIDALSMIDTNLKSRRMRIEVSNNTSDDRRGRMGRMGDNRRDYGDDPERTTGDWRSARIAANDNGGDDREDRYRSRFSNRDDNRDSGFEDNKPGNWRDAPRSELAERPRPSYRDSRGPGGPGDDRGESRDWNRFADRTRGPPRDGSRERDGERAGSSFGNRDRDGERGGSSFGPRRTYGEDTDRDRERWGSLRNQPREPISDGPPASDAPRTRPKLALQPRTKPVEAAPVIEDNAEGAADEDEKKKHPPAPAPAPAANIFGAAKPVDTAAREREIEERLAKTAEARKEETDPEKRGAPREGAWGRRNGEGREDSDRSRPTWRSGPRSDDKDNRDRRDYRDSREPRGDSRGSSGNRGGPTPSSQKPRYADSRPPPDGAEKKKDREEDEVTRTMPKAKDDQAPNFVASNVYSMLPDDIDPDNIEE</sequence>
<feature type="compositionally biased region" description="Low complexity" evidence="3">
    <location>
        <begin position="481"/>
        <end position="494"/>
    </location>
</feature>
<feature type="compositionally biased region" description="Basic and acidic residues" evidence="3">
    <location>
        <begin position="309"/>
        <end position="332"/>
    </location>
</feature>
<feature type="compositionally biased region" description="Basic and acidic residues" evidence="3">
    <location>
        <begin position="230"/>
        <end position="285"/>
    </location>
</feature>
<dbReference type="InterPro" id="IPR012677">
    <property type="entry name" value="Nucleotide-bd_a/b_plait_sf"/>
</dbReference>
<organism evidence="5 6">
    <name type="scientific">Nasonia vitripennis</name>
    <name type="common">Parasitic wasp</name>
    <dbReference type="NCBI Taxonomy" id="7425"/>
    <lineage>
        <taxon>Eukaryota</taxon>
        <taxon>Metazoa</taxon>
        <taxon>Ecdysozoa</taxon>
        <taxon>Arthropoda</taxon>
        <taxon>Hexapoda</taxon>
        <taxon>Insecta</taxon>
        <taxon>Pterygota</taxon>
        <taxon>Neoptera</taxon>
        <taxon>Endopterygota</taxon>
        <taxon>Hymenoptera</taxon>
        <taxon>Apocrita</taxon>
        <taxon>Proctotrupomorpha</taxon>
        <taxon>Chalcidoidea</taxon>
        <taxon>Pteromalidae</taxon>
        <taxon>Pteromalinae</taxon>
        <taxon>Nasonia</taxon>
    </lineage>
</organism>
<dbReference type="GO" id="GO:0003723">
    <property type="term" value="F:RNA binding"/>
    <property type="evidence" value="ECO:0007669"/>
    <property type="project" value="UniProtKB-UniRule"/>
</dbReference>
<dbReference type="AlphaFoldDB" id="A0A7M7M6K2"/>
<name>A0A7M7M6K2_NASVI</name>
<dbReference type="PROSITE" id="PS50102">
    <property type="entry name" value="RRM"/>
    <property type="match status" value="1"/>
</dbReference>
<dbReference type="OrthoDB" id="1748655at2759"/>
<dbReference type="InterPro" id="IPR000504">
    <property type="entry name" value="RRM_dom"/>
</dbReference>
<protein>
    <recommendedName>
        <fullName evidence="4">RRM domain-containing protein</fullName>
    </recommendedName>
</protein>
<evidence type="ECO:0000313" key="5">
    <source>
        <dbReference type="EnsemblMetazoa" id="XP_016838811"/>
    </source>
</evidence>
<dbReference type="Proteomes" id="UP000002358">
    <property type="component" value="Chromosome 3"/>
</dbReference>
<proteinExistence type="predicted"/>
<evidence type="ECO:0000256" key="3">
    <source>
        <dbReference type="SAM" id="MobiDB-lite"/>
    </source>
</evidence>
<evidence type="ECO:0000313" key="6">
    <source>
        <dbReference type="Proteomes" id="UP000002358"/>
    </source>
</evidence>
<reference evidence="5" key="1">
    <citation type="submission" date="2021-01" db="UniProtKB">
        <authorList>
            <consortium name="EnsemblMetazoa"/>
        </authorList>
    </citation>
    <scope>IDENTIFICATION</scope>
</reference>
<evidence type="ECO:0000259" key="4">
    <source>
        <dbReference type="PROSITE" id="PS50102"/>
    </source>
</evidence>
<evidence type="ECO:0000256" key="1">
    <source>
        <dbReference type="ARBA" id="ARBA00022884"/>
    </source>
</evidence>
<feature type="region of interest" description="Disordered" evidence="3">
    <location>
        <begin position="33"/>
        <end position="68"/>
    </location>
</feature>
<dbReference type="OMA" id="WGRRNDH"/>